<reference evidence="3" key="1">
    <citation type="submission" date="2016-02" db="EMBL/GenBank/DDBJ databases">
        <title>Dietzia cinnamea strain CD11_5 genome sequencing and assembly.</title>
        <authorList>
            <person name="Kaur G."/>
            <person name="Nair G.R."/>
            <person name="Mayilraj S."/>
        </authorList>
    </citation>
    <scope>NUCLEOTIDE SEQUENCE [LARGE SCALE GENOMIC DNA]</scope>
    <source>
        <strain evidence="3">CD10_2</strain>
    </source>
</reference>
<name>A0AAP7FH87_9PSED</name>
<gene>
    <name evidence="2" type="ORF">AYJ70_28930</name>
</gene>
<dbReference type="EMBL" id="LSTU01000077">
    <property type="protein sequence ID" value="OAH42831.1"/>
    <property type="molecule type" value="Genomic_DNA"/>
</dbReference>
<dbReference type="AlphaFoldDB" id="A0AAP7FH87"/>
<accession>A0AAP7FH87</accession>
<sequence length="125" mass="13891">MSRKPGAIQTDPETTTAAVREDDSVLQRKFRLISDWHLSATGEVPYTDASPEVADAASGNILVTIRTLKPGGFEMEFDWMGYSFSKGDAAWLKEKLLEASGQKLEVYPRECLFEVVGRQGHKIRG</sequence>
<dbReference type="RefSeq" id="WP_063977612.1">
    <property type="nucleotide sequence ID" value="NZ_LSTU01000077.1"/>
</dbReference>
<comment type="caution">
    <text evidence="2">The sequence shown here is derived from an EMBL/GenBank/DDBJ whole genome shotgun (WGS) entry which is preliminary data.</text>
</comment>
<evidence type="ECO:0000256" key="1">
    <source>
        <dbReference type="SAM" id="MobiDB-lite"/>
    </source>
</evidence>
<dbReference type="Proteomes" id="UP000077242">
    <property type="component" value="Unassembled WGS sequence"/>
</dbReference>
<proteinExistence type="predicted"/>
<organism evidence="2 3">
    <name type="scientific">Pseudomonas monteilii</name>
    <dbReference type="NCBI Taxonomy" id="76759"/>
    <lineage>
        <taxon>Bacteria</taxon>
        <taxon>Pseudomonadati</taxon>
        <taxon>Pseudomonadota</taxon>
        <taxon>Gammaproteobacteria</taxon>
        <taxon>Pseudomonadales</taxon>
        <taxon>Pseudomonadaceae</taxon>
        <taxon>Pseudomonas</taxon>
    </lineage>
</organism>
<feature type="region of interest" description="Disordered" evidence="1">
    <location>
        <begin position="1"/>
        <end position="20"/>
    </location>
</feature>
<evidence type="ECO:0000313" key="2">
    <source>
        <dbReference type="EMBL" id="OAH42831.1"/>
    </source>
</evidence>
<protein>
    <submittedName>
        <fullName evidence="2">Uncharacterized protein</fullName>
    </submittedName>
</protein>
<evidence type="ECO:0000313" key="3">
    <source>
        <dbReference type="Proteomes" id="UP000077242"/>
    </source>
</evidence>